<name>A0A0V0R1D3_PSEPJ</name>
<gene>
    <name evidence="1" type="ORF">PPERSA_01651</name>
</gene>
<reference evidence="1 2" key="1">
    <citation type="journal article" date="2015" name="Sci. Rep.">
        <title>Genome of the facultative scuticociliatosis pathogen Pseudocohnilembus persalinus provides insight into its virulence through horizontal gene transfer.</title>
        <authorList>
            <person name="Xiong J."/>
            <person name="Wang G."/>
            <person name="Cheng J."/>
            <person name="Tian M."/>
            <person name="Pan X."/>
            <person name="Warren A."/>
            <person name="Jiang C."/>
            <person name="Yuan D."/>
            <person name="Miao W."/>
        </authorList>
    </citation>
    <scope>NUCLEOTIDE SEQUENCE [LARGE SCALE GENOMIC DNA]</scope>
    <source>
        <strain evidence="1">36N120E</strain>
    </source>
</reference>
<sequence>MQETETKITVYYIAKATFKKPSSGTINEFQQKSFKVIKEFNSEQEKNQQKIIILLNTQKKKSPNQDIFLIFGLFEDKIEQKQDDNQQKLYLFESLKNFLLENGLEKEIIFKKESIEILDNNTNYFNKDRDNDQQQNNRYKKEEFEKKLEYNFCLKFELNVIIDQNQLWKVILDFLKQNKDLQQQIEFNDKMQAQNFITRNQNNSNDYEFKFMFKFKKVIQFKQNQYENFLNLILIRISAYLQSQFIDYNFSKEFSIEEIYDPSDIGYQSFAQDIDEIKQIFSEDIKYSFYEEKQEPSTNQSLNQQDGGYSDVLSIINDSVLIQIQSIINL</sequence>
<dbReference type="Proteomes" id="UP000054937">
    <property type="component" value="Unassembled WGS sequence"/>
</dbReference>
<accession>A0A0V0R1D3</accession>
<evidence type="ECO:0000313" key="1">
    <source>
        <dbReference type="EMBL" id="KRX08106.1"/>
    </source>
</evidence>
<keyword evidence="2" id="KW-1185">Reference proteome</keyword>
<evidence type="ECO:0000313" key="2">
    <source>
        <dbReference type="Proteomes" id="UP000054937"/>
    </source>
</evidence>
<comment type="caution">
    <text evidence="1">The sequence shown here is derived from an EMBL/GenBank/DDBJ whole genome shotgun (WGS) entry which is preliminary data.</text>
</comment>
<organism evidence="1 2">
    <name type="scientific">Pseudocohnilembus persalinus</name>
    <name type="common">Ciliate</name>
    <dbReference type="NCBI Taxonomy" id="266149"/>
    <lineage>
        <taxon>Eukaryota</taxon>
        <taxon>Sar</taxon>
        <taxon>Alveolata</taxon>
        <taxon>Ciliophora</taxon>
        <taxon>Intramacronucleata</taxon>
        <taxon>Oligohymenophorea</taxon>
        <taxon>Scuticociliatia</taxon>
        <taxon>Philasterida</taxon>
        <taxon>Pseudocohnilembidae</taxon>
        <taxon>Pseudocohnilembus</taxon>
    </lineage>
</organism>
<proteinExistence type="predicted"/>
<protein>
    <submittedName>
        <fullName evidence="1">Uncharacterized protein</fullName>
    </submittedName>
</protein>
<dbReference type="EMBL" id="LDAU01000073">
    <property type="protein sequence ID" value="KRX08106.1"/>
    <property type="molecule type" value="Genomic_DNA"/>
</dbReference>
<dbReference type="AlphaFoldDB" id="A0A0V0R1D3"/>
<dbReference type="InParanoid" id="A0A0V0R1D3"/>